<proteinExistence type="predicted"/>
<evidence type="ECO:0000313" key="3">
    <source>
        <dbReference type="Proteomes" id="UP000435112"/>
    </source>
</evidence>
<dbReference type="Pfam" id="PF21056">
    <property type="entry name" value="ZSWIM1-3_RNaseH-like"/>
    <property type="match status" value="1"/>
</dbReference>
<accession>A0A6A3IGU3</accession>
<dbReference type="PANTHER" id="PTHR31569">
    <property type="entry name" value="SWIM-TYPE DOMAIN-CONTAINING PROTEIN"/>
    <property type="match status" value="1"/>
</dbReference>
<evidence type="ECO:0000259" key="1">
    <source>
        <dbReference type="Pfam" id="PF21056"/>
    </source>
</evidence>
<organism evidence="2 3">
    <name type="scientific">Phytophthora rubi</name>
    <dbReference type="NCBI Taxonomy" id="129364"/>
    <lineage>
        <taxon>Eukaryota</taxon>
        <taxon>Sar</taxon>
        <taxon>Stramenopiles</taxon>
        <taxon>Oomycota</taxon>
        <taxon>Peronosporomycetes</taxon>
        <taxon>Peronosporales</taxon>
        <taxon>Peronosporaceae</taxon>
        <taxon>Phytophthora</taxon>
    </lineage>
</organism>
<dbReference type="PANTHER" id="PTHR31569:SF4">
    <property type="entry name" value="SWIM-TYPE DOMAIN-CONTAINING PROTEIN"/>
    <property type="match status" value="1"/>
</dbReference>
<comment type="caution">
    <text evidence="2">The sequence shown here is derived from an EMBL/GenBank/DDBJ whole genome shotgun (WGS) entry which is preliminary data.</text>
</comment>
<gene>
    <name evidence="2" type="ORF">PR002_g23552</name>
</gene>
<dbReference type="InterPro" id="IPR048324">
    <property type="entry name" value="ZSWIM1-3_RNaseH-like"/>
</dbReference>
<dbReference type="EMBL" id="QXFU01002715">
    <property type="protein sequence ID" value="KAE8982349.1"/>
    <property type="molecule type" value="Genomic_DNA"/>
</dbReference>
<protein>
    <recommendedName>
        <fullName evidence="1">ZSWIM1/3 RNaseH-like domain-containing protein</fullName>
    </recommendedName>
</protein>
<dbReference type="OrthoDB" id="127122at2759"/>
<dbReference type="AlphaFoldDB" id="A0A6A3IGU3"/>
<sequence>MIYDVFGHRRYVKYALMKNESSGCLTDAVTSFKSVNATWENVRAIIVDKDFGEISLLLTQFPGARILLCVFHVVKHLRGEMAKREYGAKRWRMLLT</sequence>
<dbReference type="Proteomes" id="UP000435112">
    <property type="component" value="Unassembled WGS sequence"/>
</dbReference>
<dbReference type="InterPro" id="IPR052579">
    <property type="entry name" value="Zinc_finger_SWIM"/>
</dbReference>
<evidence type="ECO:0000313" key="2">
    <source>
        <dbReference type="EMBL" id="KAE8982349.1"/>
    </source>
</evidence>
<name>A0A6A3IGU3_9STRA</name>
<feature type="domain" description="ZSWIM1/3 RNaseH-like" evidence="1">
    <location>
        <begin position="1"/>
        <end position="67"/>
    </location>
</feature>
<reference evidence="2 3" key="1">
    <citation type="submission" date="2018-09" db="EMBL/GenBank/DDBJ databases">
        <title>Genomic investigation of the strawberry pathogen Phytophthora fragariae indicates pathogenicity is determined by transcriptional variation in three key races.</title>
        <authorList>
            <person name="Adams T.M."/>
            <person name="Armitage A.D."/>
            <person name="Sobczyk M.K."/>
            <person name="Bates H.J."/>
            <person name="Dunwell J.M."/>
            <person name="Nellist C.F."/>
            <person name="Harrison R.J."/>
        </authorList>
    </citation>
    <scope>NUCLEOTIDE SEQUENCE [LARGE SCALE GENOMIC DNA]</scope>
    <source>
        <strain evidence="2 3">SCRP324</strain>
    </source>
</reference>